<dbReference type="PANTHER" id="PTHR12732:SF8">
    <property type="entry name" value="NUCLEAR MRNA EXPORT PROTEIN THP1"/>
    <property type="match status" value="1"/>
</dbReference>
<dbReference type="AlphaFoldDB" id="G4T8D7"/>
<gene>
    <name evidence="1" type="ORF">PIIN_01425</name>
</gene>
<dbReference type="STRING" id="1109443.G4T8D7"/>
<sequence length="427" mass="48039">MALLRQILGFARSADQQRNYDRLASVFILPNEAGFHDLVQEIVNIPEPAVEQEVAKLKVHGSEFAEILRRYLRFLRLYPTQDWSNMARIMVEMLKACGSILKPKQGDNKQVESIMWFMPSFKKLCLSGIAICTLADQVNPRALTRGNAFAELRTLLGIANLRSDGDKHAVVLFLGAEIVRISLQLDVQGALAHTLRQISSSVSQMNLAPQADRLRYCYWAGRWHLLEHRIGVAYPLLRTALEICPNSMTRHKRSIFRQLVGAAIPLGIFPSPRLLRGFGFDKFFLPIIRAMKAADAIALGLAIDSPESRDWLRRCGLHTVLKESAGWLSGAISSIRQIHSGRPVDSIPFSLLTRAFRLSYDQDDGWDSLRIQSIVMSLVAQGYVVGRVEGSESLSLKPNSSRRDRFPLFSSVRQTYQVQAIWGVNLK</sequence>
<dbReference type="eggNOG" id="KOG2688">
    <property type="taxonomic scope" value="Eukaryota"/>
</dbReference>
<name>G4T8D7_SERID</name>
<reference evidence="1 2" key="1">
    <citation type="journal article" date="2011" name="PLoS Pathog.">
        <title>Endophytic Life Strategies Decoded by Genome and Transcriptome Analyses of the Mutualistic Root Symbiont Piriformospora indica.</title>
        <authorList>
            <person name="Zuccaro A."/>
            <person name="Lahrmann U."/>
            <person name="Guldener U."/>
            <person name="Langen G."/>
            <person name="Pfiffi S."/>
            <person name="Biedenkopf D."/>
            <person name="Wong P."/>
            <person name="Samans B."/>
            <person name="Grimm C."/>
            <person name="Basiewicz M."/>
            <person name="Murat C."/>
            <person name="Martin F."/>
            <person name="Kogel K.H."/>
        </authorList>
    </citation>
    <scope>NUCLEOTIDE SEQUENCE [LARGE SCALE GENOMIC DNA]</scope>
    <source>
        <strain evidence="1 2">DSM 11827</strain>
    </source>
</reference>
<dbReference type="InterPro" id="IPR045114">
    <property type="entry name" value="Csn12-like"/>
</dbReference>
<dbReference type="HOGENOM" id="CLU_642687_0_0_1"/>
<dbReference type="InParanoid" id="G4T8D7"/>
<keyword evidence="2" id="KW-1185">Reference proteome</keyword>
<proteinExistence type="predicted"/>
<comment type="caution">
    <text evidence="1">The sequence shown here is derived from an EMBL/GenBank/DDBJ whole genome shotgun (WGS) entry which is preliminary data.</text>
</comment>
<dbReference type="GO" id="GO:0000973">
    <property type="term" value="P:post-transcriptional tethering of RNA polymerase II gene DNA at nuclear periphery"/>
    <property type="evidence" value="ECO:0007669"/>
    <property type="project" value="TreeGrafter"/>
</dbReference>
<dbReference type="SMART" id="SM00753">
    <property type="entry name" value="PAM"/>
    <property type="match status" value="1"/>
</dbReference>
<evidence type="ECO:0000313" key="2">
    <source>
        <dbReference type="Proteomes" id="UP000007148"/>
    </source>
</evidence>
<protein>
    <recommendedName>
        <fullName evidence="3">PCI domain-containing protein</fullName>
    </recommendedName>
</protein>
<dbReference type="GO" id="GO:0006368">
    <property type="term" value="P:transcription elongation by RNA polymerase II"/>
    <property type="evidence" value="ECO:0007669"/>
    <property type="project" value="TreeGrafter"/>
</dbReference>
<dbReference type="GO" id="GO:0003690">
    <property type="term" value="F:double-stranded DNA binding"/>
    <property type="evidence" value="ECO:0007669"/>
    <property type="project" value="InterPro"/>
</dbReference>
<dbReference type="OrthoDB" id="5404651at2759"/>
<dbReference type="Proteomes" id="UP000007148">
    <property type="component" value="Unassembled WGS sequence"/>
</dbReference>
<organism evidence="1 2">
    <name type="scientific">Serendipita indica (strain DSM 11827)</name>
    <name type="common">Root endophyte fungus</name>
    <name type="synonym">Piriformospora indica</name>
    <dbReference type="NCBI Taxonomy" id="1109443"/>
    <lineage>
        <taxon>Eukaryota</taxon>
        <taxon>Fungi</taxon>
        <taxon>Dikarya</taxon>
        <taxon>Basidiomycota</taxon>
        <taxon>Agaricomycotina</taxon>
        <taxon>Agaricomycetes</taxon>
        <taxon>Sebacinales</taxon>
        <taxon>Serendipitaceae</taxon>
        <taxon>Serendipita</taxon>
    </lineage>
</organism>
<dbReference type="GO" id="GO:0016973">
    <property type="term" value="P:poly(A)+ mRNA export from nucleus"/>
    <property type="evidence" value="ECO:0007669"/>
    <property type="project" value="TreeGrafter"/>
</dbReference>
<dbReference type="EMBL" id="CAFZ01000016">
    <property type="protein sequence ID" value="CCA67597.1"/>
    <property type="molecule type" value="Genomic_DNA"/>
</dbReference>
<dbReference type="GO" id="GO:0003723">
    <property type="term" value="F:RNA binding"/>
    <property type="evidence" value="ECO:0007669"/>
    <property type="project" value="InterPro"/>
</dbReference>
<dbReference type="GO" id="GO:0070390">
    <property type="term" value="C:transcription export complex 2"/>
    <property type="evidence" value="ECO:0007669"/>
    <property type="project" value="TreeGrafter"/>
</dbReference>
<dbReference type="PANTHER" id="PTHR12732">
    <property type="entry name" value="UNCHARACTERIZED PROTEASOME COMPONENT REGION PCI-CONTAINING"/>
    <property type="match status" value="1"/>
</dbReference>
<evidence type="ECO:0000313" key="1">
    <source>
        <dbReference type="EMBL" id="CCA67597.1"/>
    </source>
</evidence>
<evidence type="ECO:0008006" key="3">
    <source>
        <dbReference type="Google" id="ProtNLM"/>
    </source>
</evidence>
<accession>G4T8D7</accession>